<protein>
    <submittedName>
        <fullName evidence="1">Uncharacterized protein</fullName>
    </submittedName>
</protein>
<name>U6KCT6_9EIME</name>
<dbReference type="AlphaFoldDB" id="U6KCT6"/>
<dbReference type="EMBL" id="HG686834">
    <property type="protein sequence ID" value="CDJ34606.1"/>
    <property type="molecule type" value="Genomic_DNA"/>
</dbReference>
<reference evidence="1" key="2">
    <citation type="submission" date="2013-10" db="EMBL/GenBank/DDBJ databases">
        <authorList>
            <person name="Aslett M."/>
        </authorList>
    </citation>
    <scope>NUCLEOTIDE SEQUENCE [LARGE SCALE GENOMIC DNA]</scope>
    <source>
        <strain evidence="1">Houghton</strain>
    </source>
</reference>
<sequence>MLRRRHCYERLKAQGRPARCPIEQRTDAAVEGFLAAYCPVCLTVDNALRDCSESPEFLVEAKGARFSCCTAEHLNLLLAQPKPYFQQQLPELLPRRLSEDLLDETAVLALNGYCPVTLERELSSPRGLQAARGWGSPPGPWLGSPRLRGIDDPRSSTPLVPLQQQQQQQMLLLLLLQLKRD</sequence>
<accession>U6KCT6</accession>
<dbReference type="Proteomes" id="UP000030744">
    <property type="component" value="Unassembled WGS sequence"/>
</dbReference>
<gene>
    <name evidence="1" type="ORF">EMH_0091330</name>
</gene>
<dbReference type="VEuPathDB" id="ToxoDB:EMH_0091330"/>
<dbReference type="RefSeq" id="XP_013357169.1">
    <property type="nucleotide sequence ID" value="XM_013501715.1"/>
</dbReference>
<dbReference type="GeneID" id="25383351"/>
<evidence type="ECO:0000313" key="2">
    <source>
        <dbReference type="Proteomes" id="UP000030744"/>
    </source>
</evidence>
<keyword evidence="2" id="KW-1185">Reference proteome</keyword>
<organism evidence="1 2">
    <name type="scientific">Eimeria mitis</name>
    <dbReference type="NCBI Taxonomy" id="44415"/>
    <lineage>
        <taxon>Eukaryota</taxon>
        <taxon>Sar</taxon>
        <taxon>Alveolata</taxon>
        <taxon>Apicomplexa</taxon>
        <taxon>Conoidasida</taxon>
        <taxon>Coccidia</taxon>
        <taxon>Eucoccidiorida</taxon>
        <taxon>Eimeriorina</taxon>
        <taxon>Eimeriidae</taxon>
        <taxon>Eimeria</taxon>
    </lineage>
</organism>
<evidence type="ECO:0000313" key="1">
    <source>
        <dbReference type="EMBL" id="CDJ34606.1"/>
    </source>
</evidence>
<reference evidence="1" key="1">
    <citation type="submission" date="2013-10" db="EMBL/GenBank/DDBJ databases">
        <title>Genomic analysis of the causative agents of coccidiosis in chickens.</title>
        <authorList>
            <person name="Reid A.J."/>
            <person name="Blake D."/>
            <person name="Billington K."/>
            <person name="Browne H."/>
            <person name="Dunn M."/>
            <person name="Hung S."/>
            <person name="Kawahara F."/>
            <person name="Miranda-Saavedra D."/>
            <person name="Mourier T."/>
            <person name="Nagra H."/>
            <person name="Otto T.D."/>
            <person name="Rawlings N."/>
            <person name="Sanchez A."/>
            <person name="Sanders M."/>
            <person name="Subramaniam C."/>
            <person name="Tay Y."/>
            <person name="Dear P."/>
            <person name="Doerig C."/>
            <person name="Gruber A."/>
            <person name="Parkinson J."/>
            <person name="Shirley M."/>
            <person name="Wan K.L."/>
            <person name="Berriman M."/>
            <person name="Tomley F."/>
            <person name="Pain A."/>
        </authorList>
    </citation>
    <scope>NUCLEOTIDE SEQUENCE [LARGE SCALE GENOMIC DNA]</scope>
    <source>
        <strain evidence="1">Houghton</strain>
    </source>
</reference>
<proteinExistence type="predicted"/>